<protein>
    <recommendedName>
        <fullName evidence="3">PIN domain nuclease of toxin-antitoxin system</fullName>
    </recommendedName>
</protein>
<proteinExistence type="predicted"/>
<gene>
    <name evidence="1" type="ORF">HF577_17160</name>
</gene>
<name>A0ABX1REJ5_9PSEU</name>
<comment type="caution">
    <text evidence="1">The sequence shown here is derived from an EMBL/GenBank/DDBJ whole genome shotgun (WGS) entry which is preliminary data.</text>
</comment>
<accession>A0ABX1REJ5</accession>
<evidence type="ECO:0008006" key="3">
    <source>
        <dbReference type="Google" id="ProtNLM"/>
    </source>
</evidence>
<dbReference type="InterPro" id="IPR029060">
    <property type="entry name" value="PIN-like_dom_sf"/>
</dbReference>
<organism evidence="1 2">
    <name type="scientific">Pseudonocardia xinjiangensis</name>
    <dbReference type="NCBI Taxonomy" id="75289"/>
    <lineage>
        <taxon>Bacteria</taxon>
        <taxon>Bacillati</taxon>
        <taxon>Actinomycetota</taxon>
        <taxon>Actinomycetes</taxon>
        <taxon>Pseudonocardiales</taxon>
        <taxon>Pseudonocardiaceae</taxon>
        <taxon>Pseudonocardia</taxon>
    </lineage>
</organism>
<keyword evidence="2" id="KW-1185">Reference proteome</keyword>
<dbReference type="RefSeq" id="WP_169396875.1">
    <property type="nucleotide sequence ID" value="NZ_BAAAJH010000034.1"/>
</dbReference>
<dbReference type="Proteomes" id="UP001296706">
    <property type="component" value="Unassembled WGS sequence"/>
</dbReference>
<dbReference type="EMBL" id="JAAXKY010000052">
    <property type="protein sequence ID" value="NMH78807.1"/>
    <property type="molecule type" value="Genomic_DNA"/>
</dbReference>
<reference evidence="1 2" key="1">
    <citation type="submission" date="2020-04" db="EMBL/GenBank/DDBJ databases">
        <authorList>
            <person name="Klaysubun C."/>
            <person name="Duangmal K."/>
            <person name="Lipun K."/>
        </authorList>
    </citation>
    <scope>NUCLEOTIDE SEQUENCE [LARGE SCALE GENOMIC DNA]</scope>
    <source>
        <strain evidence="1 2">JCM 11839</strain>
    </source>
</reference>
<evidence type="ECO:0000313" key="1">
    <source>
        <dbReference type="EMBL" id="NMH78807.1"/>
    </source>
</evidence>
<sequence>MIGGRVLDASAIIAFSNGRSIYAAALVWTAVEEGIVLVLPSTAVATAWAQLPEKAHPVLEVLLQLPVTLVDDLTAGRARTVGVRGGDQLHAHALLCAHERGWALVTENFGQYTGVDRAGVEVEQLP</sequence>
<evidence type="ECO:0000313" key="2">
    <source>
        <dbReference type="Proteomes" id="UP001296706"/>
    </source>
</evidence>
<dbReference type="SUPFAM" id="SSF88723">
    <property type="entry name" value="PIN domain-like"/>
    <property type="match status" value="1"/>
</dbReference>